<feature type="region of interest" description="Disordered" evidence="1">
    <location>
        <begin position="36"/>
        <end position="133"/>
    </location>
</feature>
<feature type="compositionally biased region" description="Basic and acidic residues" evidence="1">
    <location>
        <begin position="46"/>
        <end position="70"/>
    </location>
</feature>
<dbReference type="HOGENOM" id="CLU_120062_1_0_1"/>
<evidence type="ECO:0000313" key="2">
    <source>
        <dbReference type="EMBL" id="EPS25267.1"/>
    </source>
</evidence>
<dbReference type="EMBL" id="KB644408">
    <property type="protein sequence ID" value="EPS25267.1"/>
    <property type="molecule type" value="Genomic_DNA"/>
</dbReference>
<dbReference type="OrthoDB" id="3945172at2759"/>
<keyword evidence="3" id="KW-1185">Reference proteome</keyword>
<dbReference type="AlphaFoldDB" id="S8ATW5"/>
<dbReference type="PhylomeDB" id="S8ATW5"/>
<protein>
    <submittedName>
        <fullName evidence="2">Uncharacterized protein</fullName>
    </submittedName>
</protein>
<gene>
    <name evidence="2" type="ORF">PDE_00200</name>
</gene>
<organism evidence="2 3">
    <name type="scientific">Penicillium oxalicum (strain 114-2 / CGMCC 5302)</name>
    <name type="common">Penicillium decumbens</name>
    <dbReference type="NCBI Taxonomy" id="933388"/>
    <lineage>
        <taxon>Eukaryota</taxon>
        <taxon>Fungi</taxon>
        <taxon>Dikarya</taxon>
        <taxon>Ascomycota</taxon>
        <taxon>Pezizomycotina</taxon>
        <taxon>Eurotiomycetes</taxon>
        <taxon>Eurotiomycetidae</taxon>
        <taxon>Eurotiales</taxon>
        <taxon>Aspergillaceae</taxon>
        <taxon>Penicillium</taxon>
    </lineage>
</organism>
<name>S8ATW5_PENO1</name>
<evidence type="ECO:0000313" key="3">
    <source>
        <dbReference type="Proteomes" id="UP000019376"/>
    </source>
</evidence>
<proteinExistence type="predicted"/>
<dbReference type="Proteomes" id="UP000019376">
    <property type="component" value="Unassembled WGS sequence"/>
</dbReference>
<reference evidence="2 3" key="1">
    <citation type="journal article" date="2013" name="PLoS ONE">
        <title>Genomic and secretomic analyses reveal unique features of the lignocellulolytic enzyme system of Penicillium decumbens.</title>
        <authorList>
            <person name="Liu G."/>
            <person name="Zhang L."/>
            <person name="Wei X."/>
            <person name="Zou G."/>
            <person name="Qin Y."/>
            <person name="Ma L."/>
            <person name="Li J."/>
            <person name="Zheng H."/>
            <person name="Wang S."/>
            <person name="Wang C."/>
            <person name="Xun L."/>
            <person name="Zhao G.-P."/>
            <person name="Zhou Z."/>
            <person name="Qu Y."/>
        </authorList>
    </citation>
    <scope>NUCLEOTIDE SEQUENCE [LARGE SCALE GENOMIC DNA]</scope>
    <source>
        <strain evidence="3">114-2 / CGMCC 5302</strain>
    </source>
</reference>
<dbReference type="eggNOG" id="ENOG502RNQS">
    <property type="taxonomic scope" value="Eukaryota"/>
</dbReference>
<evidence type="ECO:0000256" key="1">
    <source>
        <dbReference type="SAM" id="MobiDB-lite"/>
    </source>
</evidence>
<accession>S8ATW5</accession>
<sequence>MSGRFINSFNVSALLVRATRASIPAKRTLAQSAVAFTSRGSQQEPLAKEWKGTQIDEHSVSRAKRGDTKDPSAAAVKSGLDERAQNEGMADSSKSDAATERGGRKAEAKVKKEHPAAPEPVIGINDERGQKGP</sequence>
<feature type="compositionally biased region" description="Basic and acidic residues" evidence="1">
    <location>
        <begin position="93"/>
        <end position="116"/>
    </location>
</feature>